<keyword evidence="6" id="KW-0813">Transport</keyword>
<feature type="transmembrane region" description="Helical" evidence="6">
    <location>
        <begin position="157"/>
        <end position="175"/>
    </location>
</feature>
<keyword evidence="4 6" id="KW-1133">Transmembrane helix</keyword>
<evidence type="ECO:0000256" key="3">
    <source>
        <dbReference type="ARBA" id="ARBA00022692"/>
    </source>
</evidence>
<feature type="transmembrane region" description="Helical" evidence="6">
    <location>
        <begin position="18"/>
        <end position="35"/>
    </location>
</feature>
<protein>
    <submittedName>
        <fullName evidence="8">Bacitracin transport system permease protein</fullName>
    </submittedName>
</protein>
<organism evidence="8 9">
    <name type="scientific">Paenibacillus turicensis</name>
    <dbReference type="NCBI Taxonomy" id="160487"/>
    <lineage>
        <taxon>Bacteria</taxon>
        <taxon>Bacillati</taxon>
        <taxon>Bacillota</taxon>
        <taxon>Bacilli</taxon>
        <taxon>Bacillales</taxon>
        <taxon>Paenibacillaceae</taxon>
        <taxon>Paenibacillus</taxon>
    </lineage>
</organism>
<evidence type="ECO:0000256" key="1">
    <source>
        <dbReference type="ARBA" id="ARBA00004651"/>
    </source>
</evidence>
<feature type="transmembrane region" description="Helical" evidence="6">
    <location>
        <begin position="230"/>
        <end position="252"/>
    </location>
</feature>
<feature type="transmembrane region" description="Helical" evidence="6">
    <location>
        <begin position="612"/>
        <end position="637"/>
    </location>
</feature>
<dbReference type="InterPro" id="IPR027022">
    <property type="entry name" value="ABC_permease_BceB-typ"/>
</dbReference>
<feature type="transmembrane region" description="Helical" evidence="6">
    <location>
        <begin position="199"/>
        <end position="218"/>
    </location>
</feature>
<evidence type="ECO:0000256" key="2">
    <source>
        <dbReference type="ARBA" id="ARBA00022475"/>
    </source>
</evidence>
<evidence type="ECO:0000313" key="8">
    <source>
        <dbReference type="EMBL" id="MBP1905872.1"/>
    </source>
</evidence>
<dbReference type="PANTHER" id="PTHR46795:SF3">
    <property type="entry name" value="ABC TRANSPORTER PERMEASE"/>
    <property type="match status" value="1"/>
</dbReference>
<feature type="transmembrane region" description="Helical" evidence="6">
    <location>
        <begin position="55"/>
        <end position="79"/>
    </location>
</feature>
<dbReference type="Proteomes" id="UP001519272">
    <property type="component" value="Unassembled WGS sequence"/>
</dbReference>
<keyword evidence="9" id="KW-1185">Reference proteome</keyword>
<dbReference type="Pfam" id="PF02687">
    <property type="entry name" value="FtsX"/>
    <property type="match status" value="1"/>
</dbReference>
<evidence type="ECO:0000256" key="5">
    <source>
        <dbReference type="ARBA" id="ARBA00023136"/>
    </source>
</evidence>
<comment type="similarity">
    <text evidence="6">Belongs to the ABC-4 integral membrane protein family.</text>
</comment>
<feature type="transmembrane region" description="Helical" evidence="6">
    <location>
        <begin position="100"/>
        <end position="126"/>
    </location>
</feature>
<keyword evidence="5 6" id="KW-0472">Membrane</keyword>
<gene>
    <name evidence="8" type="ORF">J2Z32_002520</name>
</gene>
<sequence>MNLSDLITRNLKKNTKNYYLYVFALIFSVALYFSFVTLRFNPEMDEVSGSIKGAAAMNASSVLLIGIVVVFLLYANMIFIKRRNKEIGLLQLIGLTKGRVFAILSIENLVIYSGSLLIGIMFGFVFSKLMTMILFKIIQVKQTVELEFSFAALEETLYVFVGIYLLIMLMNYVFIKKQSILSLFQVSSKAQAVVKEMKAWEMGFGAIGLLMIGGGYYLSTNMFAEHISSMQSLLFTMLLILGLVIIGTFIFYKYSIRFILNLIRMKKQGYLSIREVLSLTSVMFRMKSNTLLLTVVTTVSALAIGLLSLSYISYYSAEAVAKASVPNEFSFRNSQSRDQFIHKLDEKKIPYKEVFREGIRINLDVSKIVDGRSVLANDGVLPTVLISNKTIDGMVLAKDEIMLTGRSDAAQRVFPIKSQGEIKVIGSQGSSVLKMVDLKRRTIMPNYYTRGAYAAVVSEETYQYIVKELKPKVDGKEERLQYYGIDITDKVKRDEGNQIFNSLGLSIPDYSQEEIKTAQRLNMGMLMFIVGFLGLIFLISSGCILYFKQMDEGEEEKASYTILRKLGYTEEDLLQGIVRKQMFNFGIPLVIGLCHSYYAIKSGWFFFGTELNIPIIIVMVLYTVLYSVFGVLSVQYYKRLIRASL</sequence>
<dbReference type="PANTHER" id="PTHR46795">
    <property type="entry name" value="ABC TRANSPORTER PERMEASE-RELATED-RELATED"/>
    <property type="match status" value="1"/>
</dbReference>
<comment type="caution">
    <text evidence="8">The sequence shown here is derived from an EMBL/GenBank/DDBJ whole genome shotgun (WGS) entry which is preliminary data.</text>
</comment>
<reference evidence="8 9" key="1">
    <citation type="submission" date="2021-03" db="EMBL/GenBank/DDBJ databases">
        <title>Genomic Encyclopedia of Type Strains, Phase IV (KMG-IV): sequencing the most valuable type-strain genomes for metagenomic binning, comparative biology and taxonomic classification.</title>
        <authorList>
            <person name="Goeker M."/>
        </authorList>
    </citation>
    <scope>NUCLEOTIDE SEQUENCE [LARGE SCALE GENOMIC DNA]</scope>
    <source>
        <strain evidence="8 9">DSM 14349</strain>
    </source>
</reference>
<feature type="domain" description="ABC3 transporter permease C-terminal" evidence="7">
    <location>
        <begin position="60"/>
        <end position="176"/>
    </location>
</feature>
<evidence type="ECO:0000256" key="6">
    <source>
        <dbReference type="PIRNR" id="PIRNR018968"/>
    </source>
</evidence>
<evidence type="ECO:0000256" key="4">
    <source>
        <dbReference type="ARBA" id="ARBA00022989"/>
    </source>
</evidence>
<dbReference type="RefSeq" id="WP_210089489.1">
    <property type="nucleotide sequence ID" value="NZ_JAGGKG010000011.1"/>
</dbReference>
<proteinExistence type="inferred from homology"/>
<keyword evidence="2 6" id="KW-1003">Cell membrane</keyword>
<feature type="transmembrane region" description="Helical" evidence="6">
    <location>
        <begin position="582"/>
        <end position="600"/>
    </location>
</feature>
<keyword evidence="3 6" id="KW-0812">Transmembrane</keyword>
<dbReference type="EMBL" id="JAGGKG010000011">
    <property type="protein sequence ID" value="MBP1905872.1"/>
    <property type="molecule type" value="Genomic_DNA"/>
</dbReference>
<feature type="transmembrane region" description="Helical" evidence="6">
    <location>
        <begin position="291"/>
        <end position="314"/>
    </location>
</feature>
<feature type="transmembrane region" description="Helical" evidence="6">
    <location>
        <begin position="525"/>
        <end position="547"/>
    </location>
</feature>
<dbReference type="PIRSF" id="PIRSF018968">
    <property type="entry name" value="ABC_permease_BceB"/>
    <property type="match status" value="1"/>
</dbReference>
<accession>A0ABS4FTG9</accession>
<dbReference type="InterPro" id="IPR052536">
    <property type="entry name" value="ABC-4_Integral_Memb_Prot"/>
</dbReference>
<comment type="subcellular location">
    <subcellularLocation>
        <location evidence="1 6">Cell membrane</location>
        <topology evidence="1 6">Multi-pass membrane protein</topology>
    </subcellularLocation>
</comment>
<evidence type="ECO:0000313" key="9">
    <source>
        <dbReference type="Proteomes" id="UP001519272"/>
    </source>
</evidence>
<evidence type="ECO:0000259" key="7">
    <source>
        <dbReference type="Pfam" id="PF02687"/>
    </source>
</evidence>
<name>A0ABS4FTG9_9BACL</name>
<dbReference type="InterPro" id="IPR003838">
    <property type="entry name" value="ABC3_permease_C"/>
</dbReference>